<dbReference type="Proteomes" id="UP001489333">
    <property type="component" value="Unassembled WGS sequence"/>
</dbReference>
<accession>A0ABU9USE2</accession>
<dbReference type="Pfam" id="PF12847">
    <property type="entry name" value="Methyltransf_18"/>
    <property type="match status" value="2"/>
</dbReference>
<gene>
    <name evidence="2" type="ORF">AAGS29_10645</name>
</gene>
<dbReference type="RefSeq" id="WP_342902059.1">
    <property type="nucleotide sequence ID" value="NZ_JBCHKU010000013.1"/>
</dbReference>
<proteinExistence type="predicted"/>
<sequence>MKISQRLQQINSMISGHYDHIWDCCCDHGLLGMLLLERSAARHVHFVDCVPSLMQALELRLQSFFPADISGLNPNLAPHSDPDLNPDIDPQSNSEPNSNLYRHTQWQVHCLDVAALPLAQTSDKDKQLIIIAGVGGELLVDLVKAILAQHPQRHLEFILCPVHHNYYVRQSLTALGLGLKSEHLLEENQRFYEILNVSTIAAPNGLPISATGSLMWQMLDEASLRRAQRYLSQVIGHYQRMPTHKQTPAIIDAYQQQLAQLLSEHSEFECS</sequence>
<dbReference type="InterPro" id="IPR029063">
    <property type="entry name" value="SAM-dependent_MTases_sf"/>
</dbReference>
<comment type="caution">
    <text evidence="2">The sequence shown here is derived from an EMBL/GenBank/DDBJ whole genome shotgun (WGS) entry which is preliminary data.</text>
</comment>
<dbReference type="InterPro" id="IPR016876">
    <property type="entry name" value="UCP028234"/>
</dbReference>
<evidence type="ECO:0000313" key="2">
    <source>
        <dbReference type="EMBL" id="MEM6249050.1"/>
    </source>
</evidence>
<feature type="region of interest" description="Disordered" evidence="1">
    <location>
        <begin position="76"/>
        <end position="96"/>
    </location>
</feature>
<evidence type="ECO:0000313" key="3">
    <source>
        <dbReference type="Proteomes" id="UP001489333"/>
    </source>
</evidence>
<organism evidence="2 3">
    <name type="scientific">Shewanella vaxholmensis</name>
    <dbReference type="NCBI Taxonomy" id="3063535"/>
    <lineage>
        <taxon>Bacteria</taxon>
        <taxon>Pseudomonadati</taxon>
        <taxon>Pseudomonadota</taxon>
        <taxon>Gammaproteobacteria</taxon>
        <taxon>Alteromonadales</taxon>
        <taxon>Shewanellaceae</taxon>
        <taxon>Shewanella</taxon>
    </lineage>
</organism>
<name>A0ABU9USE2_9GAMM</name>
<protein>
    <submittedName>
        <fullName evidence="2">tRNA (Adenine(22)-N(1))-methyltransferase TrmK</fullName>
    </submittedName>
</protein>
<dbReference type="PIRSF" id="PIRSF028234">
    <property type="entry name" value="UCP028234"/>
    <property type="match status" value="1"/>
</dbReference>
<dbReference type="SUPFAM" id="SSF53335">
    <property type="entry name" value="S-adenosyl-L-methionine-dependent methyltransferases"/>
    <property type="match status" value="1"/>
</dbReference>
<dbReference type="PANTHER" id="PTHR38451">
    <property type="entry name" value="TRNA (ADENINE(22)-N(1))-METHYLTRANSFERASE"/>
    <property type="match status" value="1"/>
</dbReference>
<dbReference type="EMBL" id="JBCHKU010000013">
    <property type="protein sequence ID" value="MEM6249050.1"/>
    <property type="molecule type" value="Genomic_DNA"/>
</dbReference>
<evidence type="ECO:0000256" key="1">
    <source>
        <dbReference type="SAM" id="MobiDB-lite"/>
    </source>
</evidence>
<reference evidence="2 3" key="1">
    <citation type="submission" date="2024-04" db="EMBL/GenBank/DDBJ databases">
        <title>Novel Shewanella species isolated from Baltic Sea sediments.</title>
        <authorList>
            <person name="Martin-Rodriguez A.J."/>
            <person name="Fernandez-Juarez V."/>
            <person name="Valeriano V.D."/>
            <person name="Mihindukulasooriya I."/>
            <person name="Ceresnova L."/>
            <person name="Joffre E."/>
            <person name="Jensie-Markopoulos S."/>
            <person name="Moore E.R.B."/>
            <person name="Sjoling A."/>
        </authorList>
    </citation>
    <scope>NUCLEOTIDE SEQUENCE [LARGE SCALE GENOMIC DNA]</scope>
    <source>
        <strain evidence="2 3">VAX-SP0-0CM-1</strain>
    </source>
</reference>
<dbReference type="PANTHER" id="PTHR38451:SF1">
    <property type="entry name" value="TRNA (ADENINE(22)-N(1))-METHYLTRANSFERASE"/>
    <property type="match status" value="1"/>
</dbReference>
<keyword evidence="3" id="KW-1185">Reference proteome</keyword>
<dbReference type="Gene3D" id="3.40.50.150">
    <property type="entry name" value="Vaccinia Virus protein VP39"/>
    <property type="match status" value="1"/>
</dbReference>